<organism evidence="1 2">
    <name type="scientific">Bacillus thuringiensis serovar sooncheon</name>
    <dbReference type="NCBI Taxonomy" id="180891"/>
    <lineage>
        <taxon>Bacteria</taxon>
        <taxon>Bacillati</taxon>
        <taxon>Bacillota</taxon>
        <taxon>Bacilli</taxon>
        <taxon>Bacillales</taxon>
        <taxon>Bacillaceae</taxon>
        <taxon>Bacillus</taxon>
        <taxon>Bacillus cereus group</taxon>
    </lineage>
</organism>
<dbReference type="EMBL" id="NFCY01000014">
    <property type="protein sequence ID" value="OTX54169.1"/>
    <property type="molecule type" value="Genomic_DNA"/>
</dbReference>
<dbReference type="AlphaFoldDB" id="A0A9Q5SN53"/>
<evidence type="ECO:0000313" key="1">
    <source>
        <dbReference type="EMBL" id="OTX54169.1"/>
    </source>
</evidence>
<reference evidence="1 2" key="1">
    <citation type="submission" date="2016-10" db="EMBL/GenBank/DDBJ databases">
        <title>Comparative genomics of Bacillus thuringiensis reveals a path to pathogens against multiple invertebrate hosts.</title>
        <authorList>
            <person name="Zheng J."/>
            <person name="Gao Q."/>
            <person name="Liu H."/>
            <person name="Peng D."/>
            <person name="Ruan L."/>
            <person name="Sun M."/>
        </authorList>
    </citation>
    <scope>NUCLEOTIDE SEQUENCE [LARGE SCALE GENOMIC DNA]</scope>
    <source>
        <strain evidence="1">BGSC 4BB1</strain>
    </source>
</reference>
<proteinExistence type="predicted"/>
<dbReference type="RefSeq" id="WP_065212442.1">
    <property type="nucleotide sequence ID" value="NZ_NFCY01000014.1"/>
</dbReference>
<dbReference type="Proteomes" id="UP000194733">
    <property type="component" value="Unassembled WGS sequence"/>
</dbReference>
<accession>A0A9Q5SN53</accession>
<protein>
    <recommendedName>
        <fullName evidence="3">HTH merR-type domain-containing protein</fullName>
    </recommendedName>
</protein>
<evidence type="ECO:0008006" key="3">
    <source>
        <dbReference type="Google" id="ProtNLM"/>
    </source>
</evidence>
<name>A0A9Q5SN53_BACTU</name>
<gene>
    <name evidence="1" type="ORF">BK724_04610</name>
</gene>
<comment type="caution">
    <text evidence="1">The sequence shown here is derived from an EMBL/GenBank/DDBJ whole genome shotgun (WGS) entry which is preliminary data.</text>
</comment>
<sequence length="165" mass="19783">MLNNWLTLSEIEVETEIPYVILRRYIRGHGHHLKMKKQKSGYLIEKEFIPKILKINLYYQEGKNFEQIEEILCLHCKFREDSSEENEESITNQIMSALIHMNEKLFDLNQKYEGLAKEFQVQKENLNHKLLDNSSRVLQRDEQDKVYQKSRITLGNGKIWSFFKC</sequence>
<evidence type="ECO:0000313" key="2">
    <source>
        <dbReference type="Proteomes" id="UP000194733"/>
    </source>
</evidence>